<accession>A0A0B8QYX7</accession>
<protein>
    <submittedName>
        <fullName evidence="1">Uncharacterized protein</fullName>
    </submittedName>
</protein>
<dbReference type="RefSeq" id="WP_023189897.1">
    <property type="nucleotide sequence ID" value="NZ_BAABQR010000020.1"/>
</dbReference>
<dbReference type="EMBL" id="BBSI01000019">
    <property type="protein sequence ID" value="GAM80133.1"/>
    <property type="molecule type" value="Genomic_DNA"/>
</dbReference>
<dbReference type="AlphaFoldDB" id="A0A0B8QYX7"/>
<proteinExistence type="predicted"/>
<dbReference type="Proteomes" id="UP000031847">
    <property type="component" value="Unassembled WGS sequence"/>
</dbReference>
<name>A0A0B8QYX7_LACLL</name>
<sequence>MKPIQLRSNFIEVDFKDADGTVAFTIRFDRKDENIERLLNFEKEFEELNKDFNEETATLGEKKTYVKTVVDSFLEPGSFEKLYTSNPSLEIVMVYLFQIIIGIKEELEAEDLKALENKYLK</sequence>
<organism evidence="1 2">
    <name type="scientific">Lactococcus lactis subsp. lactis</name>
    <name type="common">Streptococcus lactis</name>
    <dbReference type="NCBI Taxonomy" id="1360"/>
    <lineage>
        <taxon>Bacteria</taxon>
        <taxon>Bacillati</taxon>
        <taxon>Bacillota</taxon>
        <taxon>Bacilli</taxon>
        <taxon>Lactobacillales</taxon>
        <taxon>Streptococcaceae</taxon>
        <taxon>Lactococcus</taxon>
    </lineage>
</organism>
<evidence type="ECO:0000313" key="2">
    <source>
        <dbReference type="Proteomes" id="UP000031847"/>
    </source>
</evidence>
<dbReference type="PATRIC" id="fig|1360.96.peg.1751"/>
<evidence type="ECO:0000313" key="1">
    <source>
        <dbReference type="EMBL" id="GAM80133.1"/>
    </source>
</evidence>
<comment type="caution">
    <text evidence="1">The sequence shown here is derived from an EMBL/GenBank/DDBJ whole genome shotgun (WGS) entry which is preliminary data.</text>
</comment>
<gene>
    <name evidence="1" type="ORF">JCM5805K_1241</name>
</gene>
<reference evidence="1 2" key="1">
    <citation type="submission" date="2015-01" db="EMBL/GenBank/DDBJ databases">
        <title>Lactococcus lactis subsp.lactis JCM 5805 whole genome shotgun sequence.</title>
        <authorList>
            <person name="Fujii T."/>
            <person name="Tomita Y."/>
            <person name="Ikushima S."/>
            <person name="Fujiwara D."/>
        </authorList>
    </citation>
    <scope>NUCLEOTIDE SEQUENCE [LARGE SCALE GENOMIC DNA]</scope>
    <source>
        <strain evidence="1 2">JCM 5805</strain>
    </source>
</reference>